<name>A0A9X4KNT6_9BACL</name>
<comment type="caution">
    <text evidence="2">The sequence shown here is derived from an EMBL/GenBank/DDBJ whole genome shotgun (WGS) entry which is preliminary data.</text>
</comment>
<dbReference type="Proteomes" id="UP001153387">
    <property type="component" value="Unassembled WGS sequence"/>
</dbReference>
<dbReference type="EMBL" id="JAPDHZ010000004">
    <property type="protein sequence ID" value="MDG0793065.1"/>
    <property type="molecule type" value="Genomic_DNA"/>
</dbReference>
<feature type="region of interest" description="Disordered" evidence="1">
    <location>
        <begin position="30"/>
        <end position="49"/>
    </location>
</feature>
<evidence type="ECO:0000256" key="1">
    <source>
        <dbReference type="SAM" id="MobiDB-lite"/>
    </source>
</evidence>
<accession>A0A9X4KNT6</accession>
<evidence type="ECO:0000313" key="3">
    <source>
        <dbReference type="Proteomes" id="UP001153387"/>
    </source>
</evidence>
<dbReference type="AlphaFoldDB" id="A0A9X4KNT6"/>
<gene>
    <name evidence="2" type="ORF">OMP38_21050</name>
</gene>
<proteinExistence type="predicted"/>
<keyword evidence="3" id="KW-1185">Reference proteome</keyword>
<reference evidence="2 3" key="1">
    <citation type="submission" date="2022-10" db="EMBL/GenBank/DDBJ databases">
        <title>Comparative genomic analysis of Cohnella hashimotonis sp. nov., isolated from the International Space Station.</title>
        <authorList>
            <person name="Simpson A."/>
            <person name="Venkateswaran K."/>
        </authorList>
    </citation>
    <scope>NUCLEOTIDE SEQUENCE [LARGE SCALE GENOMIC DNA]</scope>
    <source>
        <strain evidence="2 3">DSM 18997</strain>
    </source>
</reference>
<protein>
    <submittedName>
        <fullName evidence="2">Uncharacterized protein</fullName>
    </submittedName>
</protein>
<dbReference type="InterPro" id="IPR015422">
    <property type="entry name" value="PyrdxlP-dep_Trfase_small"/>
</dbReference>
<dbReference type="Gene3D" id="3.90.1150.10">
    <property type="entry name" value="Aspartate Aminotransferase, domain 1"/>
    <property type="match status" value="1"/>
</dbReference>
<organism evidence="2 3">
    <name type="scientific">Cohnella ginsengisoli</name>
    <dbReference type="NCBI Taxonomy" id="425004"/>
    <lineage>
        <taxon>Bacteria</taxon>
        <taxon>Bacillati</taxon>
        <taxon>Bacillota</taxon>
        <taxon>Bacilli</taxon>
        <taxon>Bacillales</taxon>
        <taxon>Paenibacillaceae</taxon>
        <taxon>Cohnella</taxon>
    </lineage>
</organism>
<sequence>MSEGEGRVRINLATRREILEEGLSRIAQALGSVRSSGGAKGGDTEAGEG</sequence>
<evidence type="ECO:0000313" key="2">
    <source>
        <dbReference type="EMBL" id="MDG0793065.1"/>
    </source>
</evidence>